<accession>E4KMM6</accession>
<keyword evidence="4" id="KW-0274">FAD</keyword>
<dbReference type="GO" id="GO:0003955">
    <property type="term" value="F:NAD(P)H dehydrogenase (quinone) activity"/>
    <property type="evidence" value="ECO:0007669"/>
    <property type="project" value="TreeGrafter"/>
</dbReference>
<dbReference type="PRINTS" id="PR00368">
    <property type="entry name" value="FADPNR"/>
</dbReference>
<dbReference type="RefSeq" id="WP_006417831.1">
    <property type="nucleotide sequence ID" value="NZ_AENN01000006.1"/>
</dbReference>
<name>E4KMM6_9LACT</name>
<dbReference type="Gene3D" id="3.50.50.100">
    <property type="match status" value="1"/>
</dbReference>
<comment type="caution">
    <text evidence="7">The sequence shown here is derived from an EMBL/GenBank/DDBJ whole genome shotgun (WGS) entry which is preliminary data.</text>
</comment>
<evidence type="ECO:0000313" key="7">
    <source>
        <dbReference type="EMBL" id="EFR31699.1"/>
    </source>
</evidence>
<dbReference type="Pfam" id="PF07992">
    <property type="entry name" value="Pyr_redox_2"/>
    <property type="match status" value="1"/>
</dbReference>
<dbReference type="PRINTS" id="PR00411">
    <property type="entry name" value="PNDRDTASEI"/>
</dbReference>
<evidence type="ECO:0000256" key="1">
    <source>
        <dbReference type="ARBA" id="ARBA00001974"/>
    </source>
</evidence>
<feature type="domain" description="FAD/NAD(P)-binding" evidence="6">
    <location>
        <begin position="3"/>
        <end position="322"/>
    </location>
</feature>
<organism evidence="7 8">
    <name type="scientific">Eremococcus coleocola ACS-139-V-Col8</name>
    <dbReference type="NCBI Taxonomy" id="908337"/>
    <lineage>
        <taxon>Bacteria</taxon>
        <taxon>Bacillati</taxon>
        <taxon>Bacillota</taxon>
        <taxon>Bacilli</taxon>
        <taxon>Lactobacillales</taxon>
        <taxon>Aerococcaceae</taxon>
        <taxon>Eremococcus</taxon>
    </lineage>
</organism>
<proteinExistence type="inferred from homology"/>
<sequence length="402" mass="43955">MQEIVVLGAGYAGLKTVVSLQKKSGDFHITLVDMNDYHCEATEIHEVAAGSVDRDKISYPIADVIHSNKVKFIQDQVTHIDKDQQVVTLKAQGQIKYDYLVVALGFVSETFGIKGAMENALQMVNIDTAEAVHNHILDRMKAYQTTKDPDDLKLVICGAGFTGIELAGAFVDERARYAQIAGVDPKEIQIICVEAAPKILPMFKEEMANYAIDLLDKLDVQLKLGCMIKEIQPGKVLYSTSKDSEELESITTSTIVWTTGVSGSPVMEDSGFKARRGRVIVADDLRDPDHDNVYIIGDVAAFMDKSSDRPFPTTAQIAIAMGEHVAKNLDHQLQGQATENFSFKSAGTVASVGNTRGLGVVGSTNLKGYPASFMKKIIMNKSLMDIGGLKEVFAKGRFDLYH</sequence>
<dbReference type="EMBL" id="AENN01000006">
    <property type="protein sequence ID" value="EFR31699.1"/>
    <property type="molecule type" value="Genomic_DNA"/>
</dbReference>
<evidence type="ECO:0000256" key="2">
    <source>
        <dbReference type="ARBA" id="ARBA00005272"/>
    </source>
</evidence>
<dbReference type="eggNOG" id="COG1252">
    <property type="taxonomic scope" value="Bacteria"/>
</dbReference>
<evidence type="ECO:0000313" key="8">
    <source>
        <dbReference type="Proteomes" id="UP000005990"/>
    </source>
</evidence>
<dbReference type="InterPro" id="IPR051169">
    <property type="entry name" value="NADH-Q_oxidoreductase"/>
</dbReference>
<reference evidence="7 8" key="1">
    <citation type="submission" date="2010-10" db="EMBL/GenBank/DDBJ databases">
        <authorList>
            <person name="Durkin A.S."/>
            <person name="Madupu R."/>
            <person name="Torralba M."/>
            <person name="Gillis M."/>
            <person name="Methe B."/>
            <person name="Sutton G."/>
            <person name="Nelson K.E."/>
        </authorList>
    </citation>
    <scope>NUCLEOTIDE SEQUENCE [LARGE SCALE GENOMIC DNA]</scope>
    <source>
        <strain evidence="7 8">ACS-139-V-Col8</strain>
    </source>
</reference>
<dbReference type="InterPro" id="IPR023753">
    <property type="entry name" value="FAD/NAD-binding_dom"/>
</dbReference>
<dbReference type="AlphaFoldDB" id="E4KMM6"/>
<keyword evidence="5" id="KW-0560">Oxidoreductase</keyword>
<dbReference type="Proteomes" id="UP000005990">
    <property type="component" value="Unassembled WGS sequence"/>
</dbReference>
<gene>
    <name evidence="7" type="ORF">HMPREF9257_0089</name>
</gene>
<evidence type="ECO:0000256" key="5">
    <source>
        <dbReference type="ARBA" id="ARBA00023002"/>
    </source>
</evidence>
<evidence type="ECO:0000256" key="4">
    <source>
        <dbReference type="ARBA" id="ARBA00022827"/>
    </source>
</evidence>
<protein>
    <submittedName>
        <fullName evidence="7">Pyridine nucleotide-disulfide oxidoreductase</fullName>
    </submittedName>
</protein>
<dbReference type="InterPro" id="IPR036188">
    <property type="entry name" value="FAD/NAD-bd_sf"/>
</dbReference>
<dbReference type="GO" id="GO:0019646">
    <property type="term" value="P:aerobic electron transport chain"/>
    <property type="evidence" value="ECO:0007669"/>
    <property type="project" value="TreeGrafter"/>
</dbReference>
<comment type="similarity">
    <text evidence="2">Belongs to the NADH dehydrogenase family.</text>
</comment>
<comment type="cofactor">
    <cofactor evidence="1">
        <name>FAD</name>
        <dbReference type="ChEBI" id="CHEBI:57692"/>
    </cofactor>
</comment>
<evidence type="ECO:0000259" key="6">
    <source>
        <dbReference type="Pfam" id="PF07992"/>
    </source>
</evidence>
<dbReference type="PANTHER" id="PTHR42913:SF3">
    <property type="entry name" value="64 KDA MITOCHONDRIAL NADH DEHYDROGENASE (EUROFUNG)"/>
    <property type="match status" value="1"/>
</dbReference>
<evidence type="ECO:0000256" key="3">
    <source>
        <dbReference type="ARBA" id="ARBA00022630"/>
    </source>
</evidence>
<keyword evidence="3" id="KW-0285">Flavoprotein</keyword>
<dbReference type="OrthoDB" id="9781621at2"/>
<keyword evidence="8" id="KW-1185">Reference proteome</keyword>
<dbReference type="SUPFAM" id="SSF51905">
    <property type="entry name" value="FAD/NAD(P)-binding domain"/>
    <property type="match status" value="2"/>
</dbReference>
<dbReference type="STRING" id="908337.HMPREF9257_0089"/>
<dbReference type="PANTHER" id="PTHR42913">
    <property type="entry name" value="APOPTOSIS-INDUCING FACTOR 1"/>
    <property type="match status" value="1"/>
</dbReference>